<keyword evidence="1" id="KW-0328">Glycosyltransferase</keyword>
<dbReference type="SUPFAM" id="SSF53167">
    <property type="entry name" value="Purine and uridine phosphorylases"/>
    <property type="match status" value="1"/>
</dbReference>
<dbReference type="InterPro" id="IPR000198">
    <property type="entry name" value="RhoGAP_dom"/>
</dbReference>
<dbReference type="GO" id="GO:0017061">
    <property type="term" value="F:S-methyl-5-thioadenosine phosphorylase activity"/>
    <property type="evidence" value="ECO:0007669"/>
    <property type="project" value="InterPro"/>
</dbReference>
<dbReference type="PROSITE" id="PS50238">
    <property type="entry name" value="RHOGAP"/>
    <property type="match status" value="1"/>
</dbReference>
<proteinExistence type="predicted"/>
<gene>
    <name evidence="4" type="ORF">AVDCRST_MAG82-938</name>
</gene>
<sequence>MIDVGIITGSGIYELPADGESRVVESRFGKAEVSIFRAGPWSVGSISRHQRNHRYLPHTIPHRANIVALEQLGARAVLATTVVGAVDPGLRLGRPVLFDDLFFPTNLLPDGAECTIFTEPGDPMRGHLIWDEPFAPRLRRKLEFAAGDLGLETTVGGVYGHTNGPRFESRAEIRWLGTAGVTAVSQTCGPEAVLAGELELPYALVGFPVNYATGISHSRMEELDGLLALSTEVLPRVVLRTVEVLEEEDLTFDHGYVYRVEGGVGLRKD</sequence>
<dbReference type="GO" id="GO:0005829">
    <property type="term" value="C:cytosol"/>
    <property type="evidence" value="ECO:0007669"/>
    <property type="project" value="TreeGrafter"/>
</dbReference>
<keyword evidence="2" id="KW-0808">Transferase</keyword>
<dbReference type="Pfam" id="PF01048">
    <property type="entry name" value="PNP_UDP_1"/>
    <property type="match status" value="1"/>
</dbReference>
<dbReference type="GO" id="GO:0007165">
    <property type="term" value="P:signal transduction"/>
    <property type="evidence" value="ECO:0007669"/>
    <property type="project" value="InterPro"/>
</dbReference>
<dbReference type="GO" id="GO:0019509">
    <property type="term" value="P:L-methionine salvage from methylthioadenosine"/>
    <property type="evidence" value="ECO:0007669"/>
    <property type="project" value="TreeGrafter"/>
</dbReference>
<dbReference type="InterPro" id="IPR035994">
    <property type="entry name" value="Nucleoside_phosphorylase_sf"/>
</dbReference>
<evidence type="ECO:0000313" key="4">
    <source>
        <dbReference type="EMBL" id="CAA9413471.1"/>
    </source>
</evidence>
<evidence type="ECO:0000259" key="3">
    <source>
        <dbReference type="PROSITE" id="PS50238"/>
    </source>
</evidence>
<dbReference type="PANTHER" id="PTHR42679:SF2">
    <property type="entry name" value="S-METHYL-5'-THIOADENOSINE PHOSPHORYLASE"/>
    <property type="match status" value="1"/>
</dbReference>
<protein>
    <recommendedName>
        <fullName evidence="3">Rho-GAP domain-containing protein</fullName>
    </recommendedName>
</protein>
<evidence type="ECO:0000256" key="2">
    <source>
        <dbReference type="ARBA" id="ARBA00022679"/>
    </source>
</evidence>
<reference evidence="4" key="1">
    <citation type="submission" date="2020-02" db="EMBL/GenBank/DDBJ databases">
        <authorList>
            <person name="Meier V. D."/>
        </authorList>
    </citation>
    <scope>NUCLEOTIDE SEQUENCE</scope>
    <source>
        <strain evidence="4">AVDCRST_MAG82</strain>
    </source>
</reference>
<dbReference type="InterPro" id="IPR000845">
    <property type="entry name" value="Nucleoside_phosphorylase_d"/>
</dbReference>
<dbReference type="Gene3D" id="3.40.50.1580">
    <property type="entry name" value="Nucleoside phosphorylase domain"/>
    <property type="match status" value="1"/>
</dbReference>
<dbReference type="GO" id="GO:0009116">
    <property type="term" value="P:nucleoside metabolic process"/>
    <property type="evidence" value="ECO:0007669"/>
    <property type="project" value="InterPro"/>
</dbReference>
<dbReference type="InterPro" id="IPR010044">
    <property type="entry name" value="MTAP"/>
</dbReference>
<accession>A0A6J4PH76</accession>
<feature type="domain" description="Rho-GAP" evidence="3">
    <location>
        <begin position="221"/>
        <end position="269"/>
    </location>
</feature>
<dbReference type="CDD" id="cd09010">
    <property type="entry name" value="MTAP_SsMTAPII_like_MTIP"/>
    <property type="match status" value="1"/>
</dbReference>
<organism evidence="4">
    <name type="scientific">uncultured Rubrobacteraceae bacterium</name>
    <dbReference type="NCBI Taxonomy" id="349277"/>
    <lineage>
        <taxon>Bacteria</taxon>
        <taxon>Bacillati</taxon>
        <taxon>Actinomycetota</taxon>
        <taxon>Rubrobacteria</taxon>
        <taxon>Rubrobacterales</taxon>
        <taxon>Rubrobacteraceae</taxon>
        <taxon>environmental samples</taxon>
    </lineage>
</organism>
<name>A0A6J4PH76_9ACTN</name>
<dbReference type="PANTHER" id="PTHR42679">
    <property type="entry name" value="S-METHYL-5'-THIOADENOSINE PHOSPHORYLASE"/>
    <property type="match status" value="1"/>
</dbReference>
<evidence type="ECO:0000256" key="1">
    <source>
        <dbReference type="ARBA" id="ARBA00022676"/>
    </source>
</evidence>
<dbReference type="AlphaFoldDB" id="A0A6J4PH76"/>
<dbReference type="EMBL" id="CADCVA010000126">
    <property type="protein sequence ID" value="CAA9413471.1"/>
    <property type="molecule type" value="Genomic_DNA"/>
</dbReference>